<comment type="caution">
    <text evidence="1">The sequence shown here is derived from an EMBL/GenBank/DDBJ whole genome shotgun (WGS) entry which is preliminary data.</text>
</comment>
<proteinExistence type="predicted"/>
<dbReference type="RefSeq" id="WP_189139598.1">
    <property type="nucleotide sequence ID" value="NZ_BMNK01000005.1"/>
</dbReference>
<gene>
    <name evidence="1" type="ORF">GCM10012278_34180</name>
</gene>
<sequence>MVDLGFVGPSRPAQDYRFVRVTDGDTPVIEMSVRMVSIDTPESQLGGNPASAQATLDRARTRLSDGTYDALPQDLRDHLIARLTPDAAQRHLTAGKLAAEAHKTMTNTRLTRPDGSQRKLAVIATGELVERNGRLLAYTAPWFSGSATDPLPPRHHPDRRTFNLDMVALGWAATFVIYPSIPRASDLNLLIEEAETAWQEQRGAWRQFGSDLLLGYEYRACLRLGAAKMSDPADAIAAAYQRVCVDLRSLTEVGPFGYHQVPPPQRLWIWITDLEQARKDLPIT</sequence>
<dbReference type="SUPFAM" id="SSF50199">
    <property type="entry name" value="Staphylococcal nuclease"/>
    <property type="match status" value="1"/>
</dbReference>
<dbReference type="AlphaFoldDB" id="A0A918A540"/>
<keyword evidence="2" id="KW-1185">Reference proteome</keyword>
<dbReference type="Proteomes" id="UP000660745">
    <property type="component" value="Unassembled WGS sequence"/>
</dbReference>
<dbReference type="EMBL" id="BMNK01000005">
    <property type="protein sequence ID" value="GGP07231.1"/>
    <property type="molecule type" value="Genomic_DNA"/>
</dbReference>
<protein>
    <recommendedName>
        <fullName evidence="3">Nuclease</fullName>
    </recommendedName>
</protein>
<evidence type="ECO:0008006" key="3">
    <source>
        <dbReference type="Google" id="ProtNLM"/>
    </source>
</evidence>
<evidence type="ECO:0000313" key="1">
    <source>
        <dbReference type="EMBL" id="GGP07231.1"/>
    </source>
</evidence>
<name>A0A918A540_9ACTN</name>
<dbReference type="InterPro" id="IPR035437">
    <property type="entry name" value="SNase_OB-fold_sf"/>
</dbReference>
<evidence type="ECO:0000313" key="2">
    <source>
        <dbReference type="Proteomes" id="UP000660745"/>
    </source>
</evidence>
<accession>A0A918A540</accession>
<reference evidence="1" key="2">
    <citation type="submission" date="2020-09" db="EMBL/GenBank/DDBJ databases">
        <authorList>
            <person name="Sun Q."/>
            <person name="Zhou Y."/>
        </authorList>
    </citation>
    <scope>NUCLEOTIDE SEQUENCE</scope>
    <source>
        <strain evidence="1">CGMCC 4.7430</strain>
    </source>
</reference>
<dbReference type="Gene3D" id="2.40.50.90">
    <property type="match status" value="1"/>
</dbReference>
<reference evidence="1" key="1">
    <citation type="journal article" date="2014" name="Int. J. Syst. Evol. Microbiol.">
        <title>Complete genome sequence of Corynebacterium casei LMG S-19264T (=DSM 44701T), isolated from a smear-ripened cheese.</title>
        <authorList>
            <consortium name="US DOE Joint Genome Institute (JGI-PGF)"/>
            <person name="Walter F."/>
            <person name="Albersmeier A."/>
            <person name="Kalinowski J."/>
            <person name="Ruckert C."/>
        </authorList>
    </citation>
    <scope>NUCLEOTIDE SEQUENCE</scope>
    <source>
        <strain evidence="1">CGMCC 4.7430</strain>
    </source>
</reference>
<organism evidence="1 2">
    <name type="scientific">Nonomuraea glycinis</name>
    <dbReference type="NCBI Taxonomy" id="2047744"/>
    <lineage>
        <taxon>Bacteria</taxon>
        <taxon>Bacillati</taxon>
        <taxon>Actinomycetota</taxon>
        <taxon>Actinomycetes</taxon>
        <taxon>Streptosporangiales</taxon>
        <taxon>Streptosporangiaceae</taxon>
        <taxon>Nonomuraea</taxon>
    </lineage>
</organism>